<keyword evidence="1" id="KW-0175">Coiled coil</keyword>
<keyword evidence="3" id="KW-0347">Helicase</keyword>
<proteinExistence type="predicted"/>
<keyword evidence="3" id="KW-0547">Nucleotide-binding</keyword>
<evidence type="ECO:0000259" key="2">
    <source>
        <dbReference type="Pfam" id="PF13086"/>
    </source>
</evidence>
<protein>
    <submittedName>
        <fullName evidence="3">DNA helicase</fullName>
    </submittedName>
</protein>
<dbReference type="eggNOG" id="COG0419">
    <property type="taxonomic scope" value="Bacteria"/>
</dbReference>
<evidence type="ECO:0000313" key="4">
    <source>
        <dbReference type="Proteomes" id="UP000018949"/>
    </source>
</evidence>
<dbReference type="Proteomes" id="UP000018949">
    <property type="component" value="Unassembled WGS sequence"/>
</dbReference>
<dbReference type="Gene3D" id="3.40.50.300">
    <property type="entry name" value="P-loop containing nucleotide triphosphate hydrolases"/>
    <property type="match status" value="1"/>
</dbReference>
<organism evidence="3 4">
    <name type="scientific">Mesobacillus boroniphilus JCM 21738</name>
    <dbReference type="NCBI Taxonomy" id="1294265"/>
    <lineage>
        <taxon>Bacteria</taxon>
        <taxon>Bacillati</taxon>
        <taxon>Bacillota</taxon>
        <taxon>Bacilli</taxon>
        <taxon>Bacillales</taxon>
        <taxon>Bacillaceae</taxon>
        <taxon>Mesobacillus</taxon>
    </lineage>
</organism>
<keyword evidence="4" id="KW-1185">Reference proteome</keyword>
<name>W4RQ50_9BACI</name>
<feature type="domain" description="DNA2/NAM7 helicase helicase" evidence="2">
    <location>
        <begin position="182"/>
        <end position="355"/>
    </location>
</feature>
<dbReference type="AlphaFoldDB" id="W4RQ50"/>
<dbReference type="PANTHER" id="PTHR10887:SF495">
    <property type="entry name" value="HELICASE SENATAXIN ISOFORM X1-RELATED"/>
    <property type="match status" value="1"/>
</dbReference>
<keyword evidence="3" id="KW-0067">ATP-binding</keyword>
<sequence>MGLLNLIHNMPVAQESSMYVQKRIASWEGYLKIQEQSADIPDITTRYSTLLFNDDFSTVKITGCEMNDKDWKSLKDMSVKLKGMDQEIGKVLKANRSASTVEVEIHSYMEALARRQRLDVPSKEVIFSNFATLSQLKRLRQGFKQLENGSAANPELERLLFENKPPVKAVNSQAKLQFHNRLNEFQQAAVTGAMSAEDLYVIQGPPGTGKTTVISEICLQNAKAGLRTLVASQSNLAVDNALGRLLATKDIRILRVGRTESIEEEGKKFIEENVGQYWKDHTLQEVSSQIQTRNQRETEIEIEWEANEQEQERLQQQLARIEAELEAKKKAQQQYNEARSIIEEHNKNIHGVEQEGQVVQQLIQKTEQSLRLLNDTIDQDETFLVEEPGHDLFQKELEDNQQEIVRLQDSVALQVLQDEMNELKQTIDMVSAECETWKEEKKQKEAITDRITAAKKFDSLKWIILEQNLTRSLQVQPLITKLDQFRERINSWIS</sequence>
<keyword evidence="3" id="KW-0378">Hydrolase</keyword>
<dbReference type="EMBL" id="BAUW01000039">
    <property type="protein sequence ID" value="GAE46252.1"/>
    <property type="molecule type" value="Genomic_DNA"/>
</dbReference>
<evidence type="ECO:0000256" key="1">
    <source>
        <dbReference type="SAM" id="Coils"/>
    </source>
</evidence>
<dbReference type="GO" id="GO:0004386">
    <property type="term" value="F:helicase activity"/>
    <property type="evidence" value="ECO:0007669"/>
    <property type="project" value="UniProtKB-KW"/>
</dbReference>
<feature type="coiled-coil region" evidence="1">
    <location>
        <begin position="304"/>
        <end position="355"/>
    </location>
</feature>
<gene>
    <name evidence="3" type="ORF">JCM21738_3137</name>
</gene>
<comment type="caution">
    <text evidence="3">The sequence shown here is derived from an EMBL/GenBank/DDBJ whole genome shotgun (WGS) entry which is preliminary data.</text>
</comment>
<reference evidence="3 4" key="1">
    <citation type="submission" date="2013-12" db="EMBL/GenBank/DDBJ databases">
        <title>NBRP : Genome information of microbial organism related human and environment.</title>
        <authorList>
            <person name="Hattori M."/>
            <person name="Oshima K."/>
            <person name="Inaba H."/>
            <person name="Suda W."/>
            <person name="Sakamoto M."/>
            <person name="Iino T."/>
            <person name="Kitahara M."/>
            <person name="Oshida Y."/>
            <person name="Iida T."/>
            <person name="Kudo T."/>
            <person name="Itoh T."/>
            <person name="Ahmed I."/>
            <person name="Ohkuma M."/>
        </authorList>
    </citation>
    <scope>NUCLEOTIDE SEQUENCE [LARGE SCALE GENOMIC DNA]</scope>
    <source>
        <strain evidence="3 4">JCM 21738</strain>
    </source>
</reference>
<dbReference type="PANTHER" id="PTHR10887">
    <property type="entry name" value="DNA2/NAM7 HELICASE FAMILY"/>
    <property type="match status" value="1"/>
</dbReference>
<dbReference type="InterPro" id="IPR027417">
    <property type="entry name" value="P-loop_NTPase"/>
</dbReference>
<dbReference type="Pfam" id="PF13086">
    <property type="entry name" value="AAA_11"/>
    <property type="match status" value="1"/>
</dbReference>
<dbReference type="InterPro" id="IPR041677">
    <property type="entry name" value="DNA2/NAM7_AAA_11"/>
</dbReference>
<evidence type="ECO:0000313" key="3">
    <source>
        <dbReference type="EMBL" id="GAE46252.1"/>
    </source>
</evidence>
<dbReference type="InterPro" id="IPR045055">
    <property type="entry name" value="DNA2/NAM7-like"/>
</dbReference>
<accession>W4RQ50</accession>
<dbReference type="SUPFAM" id="SSF52540">
    <property type="entry name" value="P-loop containing nucleoside triphosphate hydrolases"/>
    <property type="match status" value="1"/>
</dbReference>
<feature type="coiled-coil region" evidence="1">
    <location>
        <begin position="390"/>
        <end position="440"/>
    </location>
</feature>